<evidence type="ECO:0000259" key="7">
    <source>
        <dbReference type="Pfam" id="PF00582"/>
    </source>
</evidence>
<feature type="domain" description="UspA" evidence="7">
    <location>
        <begin position="731"/>
        <end position="813"/>
    </location>
</feature>
<dbReference type="CDD" id="cd00293">
    <property type="entry name" value="USP-like"/>
    <property type="match status" value="2"/>
</dbReference>
<evidence type="ECO:0000256" key="2">
    <source>
        <dbReference type="ARBA" id="ARBA00022475"/>
    </source>
</evidence>
<feature type="transmembrane region" description="Helical" evidence="6">
    <location>
        <begin position="224"/>
        <end position="241"/>
    </location>
</feature>
<dbReference type="Gene3D" id="3.40.50.620">
    <property type="entry name" value="HUPs"/>
    <property type="match status" value="2"/>
</dbReference>
<name>D1Z016_METPS</name>
<comment type="subcellular location">
    <subcellularLocation>
        <location evidence="1">Cell membrane</location>
        <topology evidence="1">Multi-pass membrane protein</topology>
    </subcellularLocation>
</comment>
<evidence type="ECO:0000313" key="8">
    <source>
        <dbReference type="EMBL" id="BAI62038.1"/>
    </source>
</evidence>
<dbReference type="AlphaFoldDB" id="D1Z016"/>
<evidence type="ECO:0000256" key="3">
    <source>
        <dbReference type="ARBA" id="ARBA00022692"/>
    </source>
</evidence>
<reference evidence="8 9" key="2">
    <citation type="journal article" date="2008" name="Int. J. Syst. Evol. Microbiol.">
        <title>Methanocella paludicola gen. nov., sp. nov., a methane-producing archaeon, the first isolate of the lineage 'Rice Cluster I', and proposal of the new archaeal order Methanocellales ord. nov.</title>
        <authorList>
            <person name="Sakai S."/>
            <person name="Imachi H."/>
            <person name="Hanada S."/>
            <person name="Ohashi A."/>
            <person name="Harada H."/>
            <person name="Kamagata Y."/>
        </authorList>
    </citation>
    <scope>NUCLEOTIDE SEQUENCE [LARGE SCALE GENOMIC DNA]</scope>
    <source>
        <strain evidence="9">DSM 17711 / JCM 13418 / NBRC 101707 / SANAE</strain>
    </source>
</reference>
<keyword evidence="9" id="KW-1185">Reference proteome</keyword>
<dbReference type="STRING" id="304371.MCP_1966"/>
<dbReference type="Pfam" id="PF00582">
    <property type="entry name" value="Usp"/>
    <property type="match status" value="2"/>
</dbReference>
<sequence length="816" mass="88724">MEQKVEVIKLKRDLGVFGSFSIGFADVGADIYVALGLVLFFAAGAAPLALAVAATGYIFTALSYAELASAIPMAGGASIFSREAFNDFWGFVAGWGLLLDYTIDIALFGWITMGYLGSFLGNLGTVGVPFVGTLAGLNSINIPGATGTPVYTFQAIGTIALCILLMGLNYIGIRESAKLNVSLSIVSIFSEIALLLIGFILVWNLPTFIHNISQLGSGVSWSDFGWGITVAMVSFIGLESISQAAEETRRPDKTIPRATKALIVAVILAGLLLCTLAVGLPGITPKTLGTTYQNDPVTGVAAGIGMGLNINNPLVILLPLWVGLLGVFMLLMSTNTGVIGASRVTYSMSRYKIMPVWFSKLHPRYRVPTRTIVVFSLASIGFVLFVWIMGTYKLTHEDPTIILGDLYNYGALVSFMLVNLSLIALRNRRPELYRPYKSPWAFDVKVKGRNWIVPILPVLGFIVCLFVWILVLNLHEIGKIVGTLWFIVGIAMYLWYRRGQKLSWKDHIPGTEVTHPDIAHELHPEISVELKDKYKVEKELLVARQAKAAYKNILVPLSRPETIDNIVDIACDIVQQGGILHLVTAIEVPPQLPTEACVLDVRNSTILLAAFEKAKARGVMATAEAVTTRSIADAIIQSAINKECDLILMGSSQRTVTEKVLFGNIVDPVLRNAPCDVAIFSYTSDTEPISYNRILVPTTGYLHATRALSIALDIEKKFRGSVTSIYVGKEEEKEHAEAILEKVNMMADGTGVEHSAVFLTGNIVNSIVSAAKDGSYDLIIIGATERPTYYKQLLGSTADEIVKRAPCNVLVVRTKK</sequence>
<feature type="transmembrane region" description="Helical" evidence="6">
    <location>
        <begin position="20"/>
        <end position="42"/>
    </location>
</feature>
<dbReference type="InterPro" id="IPR006015">
    <property type="entry name" value="Universal_stress_UspA"/>
</dbReference>
<dbReference type="InParanoid" id="D1Z016"/>
<feature type="transmembrane region" description="Helical" evidence="6">
    <location>
        <begin position="262"/>
        <end position="283"/>
    </location>
</feature>
<dbReference type="InterPro" id="IPR006016">
    <property type="entry name" value="UspA"/>
</dbReference>
<evidence type="ECO:0000313" key="9">
    <source>
        <dbReference type="Proteomes" id="UP000001882"/>
    </source>
</evidence>
<feature type="domain" description="UspA" evidence="7">
    <location>
        <begin position="550"/>
        <end position="679"/>
    </location>
</feature>
<dbReference type="EMBL" id="AP011532">
    <property type="protein sequence ID" value="BAI62038.1"/>
    <property type="molecule type" value="Genomic_DNA"/>
</dbReference>
<evidence type="ECO:0000256" key="6">
    <source>
        <dbReference type="SAM" id="Phobius"/>
    </source>
</evidence>
<feature type="transmembrane region" description="Helical" evidence="6">
    <location>
        <begin position="451"/>
        <end position="471"/>
    </location>
</feature>
<keyword evidence="5 6" id="KW-0472">Membrane</keyword>
<dbReference type="GO" id="GO:0005886">
    <property type="term" value="C:plasma membrane"/>
    <property type="evidence" value="ECO:0007669"/>
    <property type="project" value="UniProtKB-SubCell"/>
</dbReference>
<reference evidence="9" key="3">
    <citation type="journal article" date="2011" name="PLoS ONE">
        <title>Genome sequence of a mesophilic hydrogenotrophic methanogen Methanocella paludicola, the first cultivated representative of the order Methanocellales.</title>
        <authorList>
            <person name="Sakai S."/>
            <person name="Takaki Y."/>
            <person name="Shimamura S."/>
            <person name="Sekine M."/>
            <person name="Tajima T."/>
            <person name="Kosugi H."/>
            <person name="Ichikawa N."/>
            <person name="Tasumi E."/>
            <person name="Hiraki A.T."/>
            <person name="Shimizu A."/>
            <person name="Kato Y."/>
            <person name="Nishiko R."/>
            <person name="Mori K."/>
            <person name="Fujita N."/>
            <person name="Imachi H."/>
            <person name="Takai K."/>
        </authorList>
    </citation>
    <scope>NUCLEOTIDE SEQUENCE [LARGE SCALE GENOMIC DNA]</scope>
    <source>
        <strain evidence="9">DSM 17711 / JCM 13418 / NBRC 101707 / SANAE</strain>
    </source>
</reference>
<keyword evidence="3 6" id="KW-0812">Transmembrane</keyword>
<dbReference type="eggNOG" id="arCOG00449">
    <property type="taxonomic scope" value="Archaea"/>
</dbReference>
<feature type="transmembrane region" description="Helical" evidence="6">
    <location>
        <begin position="316"/>
        <end position="346"/>
    </location>
</feature>
<accession>D1Z016</accession>
<feature type="transmembrane region" description="Helical" evidence="6">
    <location>
        <begin position="367"/>
        <end position="390"/>
    </location>
</feature>
<dbReference type="InterPro" id="IPR050367">
    <property type="entry name" value="APC_superfamily"/>
</dbReference>
<dbReference type="PANTHER" id="PTHR42770">
    <property type="entry name" value="AMINO ACID TRANSPORTER-RELATED"/>
    <property type="match status" value="1"/>
</dbReference>
<keyword evidence="2" id="KW-1003">Cell membrane</keyword>
<dbReference type="PANTHER" id="PTHR42770:SF11">
    <property type="entry name" value="INNER MEMBRANE TRANSPORT PROTEIN YBAT"/>
    <property type="match status" value="1"/>
</dbReference>
<dbReference type="SUPFAM" id="SSF52402">
    <property type="entry name" value="Adenine nucleotide alpha hydrolases-like"/>
    <property type="match status" value="2"/>
</dbReference>
<organism evidence="8 9">
    <name type="scientific">Methanocella paludicola (strain DSM 17711 / JCM 13418 / NBRC 101707 / SANAE)</name>
    <dbReference type="NCBI Taxonomy" id="304371"/>
    <lineage>
        <taxon>Archaea</taxon>
        <taxon>Methanobacteriati</taxon>
        <taxon>Methanobacteriota</taxon>
        <taxon>Stenosarchaea group</taxon>
        <taxon>Methanomicrobia</taxon>
        <taxon>Methanocellales</taxon>
        <taxon>Methanocellaceae</taxon>
        <taxon>Methanocella</taxon>
    </lineage>
</organism>
<dbReference type="Pfam" id="PF13520">
    <property type="entry name" value="AA_permease_2"/>
    <property type="match status" value="1"/>
</dbReference>
<feature type="transmembrane region" description="Helical" evidence="6">
    <location>
        <begin position="151"/>
        <end position="171"/>
    </location>
</feature>
<dbReference type="PRINTS" id="PR01438">
    <property type="entry name" value="UNVRSLSTRESS"/>
</dbReference>
<dbReference type="InterPro" id="IPR014729">
    <property type="entry name" value="Rossmann-like_a/b/a_fold"/>
</dbReference>
<dbReference type="eggNOG" id="arCOG00009">
    <property type="taxonomic scope" value="Archaea"/>
</dbReference>
<feature type="transmembrane region" description="Helical" evidence="6">
    <location>
        <begin position="88"/>
        <end position="111"/>
    </location>
</feature>
<protein>
    <submittedName>
        <fullName evidence="8">Amino acid transporter</fullName>
    </submittedName>
</protein>
<feature type="transmembrane region" description="Helical" evidence="6">
    <location>
        <begin position="477"/>
        <end position="496"/>
    </location>
</feature>
<gene>
    <name evidence="8" type="ordered locus">MCP_1966</name>
</gene>
<dbReference type="InterPro" id="IPR002293">
    <property type="entry name" value="AA/rel_permease1"/>
</dbReference>
<dbReference type="Gene3D" id="1.20.1740.10">
    <property type="entry name" value="Amino acid/polyamine transporter I"/>
    <property type="match status" value="1"/>
</dbReference>
<evidence type="ECO:0000256" key="1">
    <source>
        <dbReference type="ARBA" id="ARBA00004651"/>
    </source>
</evidence>
<evidence type="ECO:0000256" key="4">
    <source>
        <dbReference type="ARBA" id="ARBA00022989"/>
    </source>
</evidence>
<dbReference type="Proteomes" id="UP000001882">
    <property type="component" value="Chromosome"/>
</dbReference>
<evidence type="ECO:0000256" key="5">
    <source>
        <dbReference type="ARBA" id="ARBA00023136"/>
    </source>
</evidence>
<dbReference type="KEGG" id="mpd:MCP_1966"/>
<keyword evidence="4 6" id="KW-1133">Transmembrane helix</keyword>
<dbReference type="GO" id="GO:0022857">
    <property type="term" value="F:transmembrane transporter activity"/>
    <property type="evidence" value="ECO:0007669"/>
    <property type="project" value="InterPro"/>
</dbReference>
<proteinExistence type="predicted"/>
<feature type="transmembrane region" description="Helical" evidence="6">
    <location>
        <begin position="183"/>
        <end position="204"/>
    </location>
</feature>
<feature type="transmembrane region" description="Helical" evidence="6">
    <location>
        <begin position="406"/>
        <end position="425"/>
    </location>
</feature>
<reference evidence="8 9" key="1">
    <citation type="journal article" date="2007" name="Appl. Environ. Microbiol.">
        <title>Isolation of key methanogens for global methane emission from rice paddy fields: a novel isolate affiliated with the clone cluster rice cluster I.</title>
        <authorList>
            <person name="Sakai S."/>
            <person name="Imachi H."/>
            <person name="Sekiguchi Y."/>
            <person name="Ohashi A."/>
            <person name="Harada H."/>
            <person name="Kamagata Y."/>
        </authorList>
    </citation>
    <scope>NUCLEOTIDE SEQUENCE [LARGE SCALE GENOMIC DNA]</scope>
    <source>
        <strain evidence="9">DSM 17711 / JCM 13418 / NBRC 101707 / SANAE</strain>
    </source>
</reference>